<feature type="signal peptide" evidence="2">
    <location>
        <begin position="1"/>
        <end position="22"/>
    </location>
</feature>
<evidence type="ECO:0000313" key="5">
    <source>
        <dbReference type="Proteomes" id="UP001221142"/>
    </source>
</evidence>
<dbReference type="InterPro" id="IPR052743">
    <property type="entry name" value="Glutaminase_GtaA"/>
</dbReference>
<dbReference type="AlphaFoldDB" id="A0AAD7C0X0"/>
<accession>A0AAD7C0X0</accession>
<feature type="region of interest" description="Disordered" evidence="1">
    <location>
        <begin position="373"/>
        <end position="405"/>
    </location>
</feature>
<name>A0AAD7C0X0_9AGAR</name>
<proteinExistence type="predicted"/>
<sequence length="405" mass="44224">MRSPLICTALFALHTLATPSWTSTPFNPAAIPLTVRSPYLSTWLPQGEGVALNDAWPTHWAGKVAAWTGFVSVDGQQYKFLGGAGVGDVPFTTATQKSFNFTSTQSIFVLSAGPVDLTVTFLSPVETDLVKLSIPLAYMDVSFSSTDGKTHDVKVYSDITGEWLTGDDSWDLQWETTTKGIVSHEISFQYPAMWQEVNDHIAYASATLVLCASFNSISDGSLYYSTLPGKGVMYQTGPDVFVRGNFLSNSSLPNTKDTLFRATSDAWPVFALAKDFGKVKTGSVVFSIGHIRDPAVEYVLPNGKMQSRSLYFWSKFSTAAAVVSRALPRCIDAVPGKPIGQPPTPAHPVEGIRRIIQPQGLKYILLDERPKRGFGGEQERGEGRQDTVHHVRVLEHRAEGRGGLE</sequence>
<comment type="caution">
    <text evidence="4">The sequence shown here is derived from an EMBL/GenBank/DDBJ whole genome shotgun (WGS) entry which is preliminary data.</text>
</comment>
<dbReference type="PANTHER" id="PTHR31987">
    <property type="entry name" value="GLUTAMINASE A-RELATED"/>
    <property type="match status" value="1"/>
</dbReference>
<dbReference type="Pfam" id="PF17168">
    <property type="entry name" value="DUF5127"/>
    <property type="match status" value="1"/>
</dbReference>
<keyword evidence="5" id="KW-1185">Reference proteome</keyword>
<evidence type="ECO:0000256" key="2">
    <source>
        <dbReference type="SAM" id="SignalP"/>
    </source>
</evidence>
<feature type="compositionally biased region" description="Basic and acidic residues" evidence="1">
    <location>
        <begin position="377"/>
        <end position="405"/>
    </location>
</feature>
<gene>
    <name evidence="4" type="ORF">FB45DRAFT_1055754</name>
</gene>
<keyword evidence="2" id="KW-0732">Signal</keyword>
<dbReference type="InterPro" id="IPR033433">
    <property type="entry name" value="GtaA_N"/>
</dbReference>
<dbReference type="EMBL" id="JARKIF010000006">
    <property type="protein sequence ID" value="KAJ7636292.1"/>
    <property type="molecule type" value="Genomic_DNA"/>
</dbReference>
<feature type="chain" id="PRO_5042018364" description="Glutaminase A N-terminal domain-containing protein" evidence="2">
    <location>
        <begin position="23"/>
        <end position="405"/>
    </location>
</feature>
<feature type="domain" description="Glutaminase A N-terminal" evidence="3">
    <location>
        <begin position="104"/>
        <end position="326"/>
    </location>
</feature>
<evidence type="ECO:0000313" key="4">
    <source>
        <dbReference type="EMBL" id="KAJ7636292.1"/>
    </source>
</evidence>
<dbReference type="Proteomes" id="UP001221142">
    <property type="component" value="Unassembled WGS sequence"/>
</dbReference>
<protein>
    <recommendedName>
        <fullName evidence="3">Glutaminase A N-terminal domain-containing protein</fullName>
    </recommendedName>
</protein>
<evidence type="ECO:0000256" key="1">
    <source>
        <dbReference type="SAM" id="MobiDB-lite"/>
    </source>
</evidence>
<organism evidence="4 5">
    <name type="scientific">Roridomyces roridus</name>
    <dbReference type="NCBI Taxonomy" id="1738132"/>
    <lineage>
        <taxon>Eukaryota</taxon>
        <taxon>Fungi</taxon>
        <taxon>Dikarya</taxon>
        <taxon>Basidiomycota</taxon>
        <taxon>Agaricomycotina</taxon>
        <taxon>Agaricomycetes</taxon>
        <taxon>Agaricomycetidae</taxon>
        <taxon>Agaricales</taxon>
        <taxon>Marasmiineae</taxon>
        <taxon>Mycenaceae</taxon>
        <taxon>Roridomyces</taxon>
    </lineage>
</organism>
<dbReference type="PANTHER" id="PTHR31987:SF1">
    <property type="entry name" value="GLUTAMINASE A"/>
    <property type="match status" value="1"/>
</dbReference>
<evidence type="ECO:0000259" key="3">
    <source>
        <dbReference type="Pfam" id="PF17168"/>
    </source>
</evidence>
<reference evidence="4" key="1">
    <citation type="submission" date="2023-03" db="EMBL/GenBank/DDBJ databases">
        <title>Massive genome expansion in bonnet fungi (Mycena s.s.) driven by repeated elements and novel gene families across ecological guilds.</title>
        <authorList>
            <consortium name="Lawrence Berkeley National Laboratory"/>
            <person name="Harder C.B."/>
            <person name="Miyauchi S."/>
            <person name="Viragh M."/>
            <person name="Kuo A."/>
            <person name="Thoen E."/>
            <person name="Andreopoulos B."/>
            <person name="Lu D."/>
            <person name="Skrede I."/>
            <person name="Drula E."/>
            <person name="Henrissat B."/>
            <person name="Morin E."/>
            <person name="Kohler A."/>
            <person name="Barry K."/>
            <person name="LaButti K."/>
            <person name="Morin E."/>
            <person name="Salamov A."/>
            <person name="Lipzen A."/>
            <person name="Mereny Z."/>
            <person name="Hegedus B."/>
            <person name="Baldrian P."/>
            <person name="Stursova M."/>
            <person name="Weitz H."/>
            <person name="Taylor A."/>
            <person name="Grigoriev I.V."/>
            <person name="Nagy L.G."/>
            <person name="Martin F."/>
            <person name="Kauserud H."/>
        </authorList>
    </citation>
    <scope>NUCLEOTIDE SEQUENCE</scope>
    <source>
        <strain evidence="4">9284</strain>
    </source>
</reference>